<name>Q9VWC8_DROME</name>
<protein>
    <recommendedName>
        <fullName evidence="30">ATP-binding cassette sub-family D member 3</fullName>
    </recommendedName>
    <alternativeName>
        <fullName evidence="31">70 kDa peroxisomal membrane protein</fullName>
    </alternativeName>
</protein>
<keyword evidence="12" id="KW-0007">Acetylation</keyword>
<dbReference type="GO" id="GO:0015910">
    <property type="term" value="P:long-chain fatty acid import into peroxisome"/>
    <property type="evidence" value="ECO:0000318"/>
    <property type="project" value="GO_Central"/>
</dbReference>
<comment type="catalytic activity">
    <reaction evidence="26">
        <text>a long-chain fatty acid(in) + ATP + H2O = a long-chain fatty acid(out) + ADP + phosphate + H(+)</text>
        <dbReference type="Rhea" id="RHEA:67684"/>
        <dbReference type="ChEBI" id="CHEBI:15377"/>
        <dbReference type="ChEBI" id="CHEBI:15378"/>
        <dbReference type="ChEBI" id="CHEBI:30616"/>
        <dbReference type="ChEBI" id="CHEBI:43474"/>
        <dbReference type="ChEBI" id="CHEBI:57560"/>
        <dbReference type="ChEBI" id="CHEBI:456216"/>
    </reaction>
    <physiologicalReaction direction="left-to-right" evidence="26">
        <dbReference type="Rhea" id="RHEA:67685"/>
    </physiologicalReaction>
</comment>
<reference evidence="35" key="8">
    <citation type="submission" date="2006-08" db="EMBL/GenBank/DDBJ databases">
        <authorList>
            <person name="Celniker S."/>
            <person name="Carlson J."/>
            <person name="Wan K."/>
            <person name="Frise E."/>
            <person name="Hoskins R."/>
            <person name="Park S."/>
            <person name="Svirskas R."/>
            <person name="Rubin G."/>
        </authorList>
    </citation>
    <scope>NUCLEOTIDE SEQUENCE</scope>
</reference>
<reference evidence="38" key="3">
    <citation type="journal article" date="2002" name="Genome Biol.">
        <title>Annotation of the Drosophila melanogaster euchromatic genome: a systematic review.</title>
        <authorList>
            <person name="Misra S."/>
            <person name="Crosby M.A."/>
            <person name="Mungall C.J."/>
            <person name="Matthews B.B."/>
            <person name="Campbell K.S."/>
            <person name="Hradecky P."/>
            <person name="Huang Y."/>
            <person name="Kaminker J.S."/>
            <person name="Millburn G.H."/>
            <person name="Prochnik S.E."/>
            <person name="Smith C.D."/>
            <person name="Tupy J.L."/>
            <person name="Whitfied E.J."/>
            <person name="Bayraktaroglu L."/>
            <person name="Berman B.P."/>
            <person name="Bettencourt B.R."/>
            <person name="Celniker S.E."/>
            <person name="de Grey A.D."/>
            <person name="Drysdale R.A."/>
            <person name="Harris N.L."/>
            <person name="Richter J."/>
            <person name="Russo S."/>
            <person name="Schroeder A.J."/>
            <person name="Shu S.Q."/>
            <person name="Stapleton M."/>
            <person name="Yamada C."/>
            <person name="Ashburner M."/>
            <person name="Gelbart W.M."/>
            <person name="Rubin G.M."/>
            <person name="Lewis S.E."/>
        </authorList>
    </citation>
    <scope>GENOME REANNOTATION</scope>
    <source>
        <strain evidence="38">Berkeley</strain>
    </source>
</reference>
<dbReference type="VEuPathDB" id="VectorBase:FBgn0031069"/>
<dbReference type="SMR" id="Q9VWC8"/>
<keyword evidence="14" id="KW-0576">Peroxisome</keyword>
<keyword evidence="11 32" id="KW-1133">Transmembrane helix</keyword>
<dbReference type="IntAct" id="Q9VWC8">
    <property type="interactions" value="16"/>
</dbReference>
<keyword evidence="8" id="KW-0067">ATP-binding</keyword>
<keyword evidence="13 32" id="KW-0472">Membrane</keyword>
<evidence type="ECO:0000256" key="20">
    <source>
        <dbReference type="ARBA" id="ARBA00051656"/>
    </source>
</evidence>
<evidence type="ECO:0000256" key="32">
    <source>
        <dbReference type="SAM" id="Phobius"/>
    </source>
</evidence>
<dbReference type="eggNOG" id="KOG0060">
    <property type="taxonomic scope" value="Eukaryota"/>
</dbReference>
<keyword evidence="5 32" id="KW-0812">Transmembrane</keyword>
<comment type="catalytic activity">
    <reaction evidence="16">
        <text>a very long-chain fatty acyl-CoA + H2O = a very long-chain fatty acid + CoA + H(+)</text>
        <dbReference type="Rhea" id="RHEA:67072"/>
        <dbReference type="ChEBI" id="CHEBI:15377"/>
        <dbReference type="ChEBI" id="CHEBI:15378"/>
        <dbReference type="ChEBI" id="CHEBI:57287"/>
        <dbReference type="ChEBI" id="CHEBI:58950"/>
        <dbReference type="ChEBI" id="CHEBI:138261"/>
    </reaction>
    <physiologicalReaction direction="left-to-right" evidence="16">
        <dbReference type="Rhea" id="RHEA:67073"/>
    </physiologicalReaction>
</comment>
<evidence type="ECO:0007829" key="39">
    <source>
        <dbReference type="PeptideAtlas" id="Q9VWC8"/>
    </source>
</evidence>
<evidence type="ECO:0000256" key="22">
    <source>
        <dbReference type="ARBA" id="ARBA00052292"/>
    </source>
</evidence>
<dbReference type="PANTHER" id="PTHR11384">
    <property type="entry name" value="ATP-BINDING CASSETTE, SUB-FAMILY D MEMBER"/>
    <property type="match status" value="1"/>
</dbReference>
<comment type="catalytic activity">
    <reaction evidence="17">
        <text>a very long-chain fatty acid(in) + ATP + H2O = a very long-chain fatty acid(out) + ADP + phosphate + H(+)</text>
        <dbReference type="Rhea" id="RHEA:67080"/>
        <dbReference type="ChEBI" id="CHEBI:15377"/>
        <dbReference type="ChEBI" id="CHEBI:15378"/>
        <dbReference type="ChEBI" id="CHEBI:30616"/>
        <dbReference type="ChEBI" id="CHEBI:43474"/>
        <dbReference type="ChEBI" id="CHEBI:58950"/>
        <dbReference type="ChEBI" id="CHEBI:456216"/>
    </reaction>
    <physiologicalReaction direction="left-to-right" evidence="17">
        <dbReference type="Rhea" id="RHEA:67081"/>
    </physiologicalReaction>
</comment>
<evidence type="ECO:0000256" key="29">
    <source>
        <dbReference type="ARBA" id="ARBA00065720"/>
    </source>
</evidence>
<keyword evidence="10" id="KW-1278">Translocase</keyword>
<dbReference type="Proteomes" id="UP000000803">
    <property type="component" value="Chromosome X"/>
</dbReference>
<comment type="catalytic activity">
    <reaction evidence="25">
        <text>2,6,10,14-tetramethylpentadecanoate(in) + ATP + H2O = 2,6,10,14-tetramethylpentadecanoate(out) + ADP + phosphate + H(+)</text>
        <dbReference type="Rhea" id="RHEA:67688"/>
        <dbReference type="ChEBI" id="CHEBI:15377"/>
        <dbReference type="ChEBI" id="CHEBI:15378"/>
        <dbReference type="ChEBI" id="CHEBI:30616"/>
        <dbReference type="ChEBI" id="CHEBI:43474"/>
        <dbReference type="ChEBI" id="CHEBI:77268"/>
        <dbReference type="ChEBI" id="CHEBI:456216"/>
    </reaction>
    <physiologicalReaction direction="left-to-right" evidence="25">
        <dbReference type="Rhea" id="RHEA:67689"/>
    </physiologicalReaction>
</comment>
<evidence type="ECO:0000256" key="4">
    <source>
        <dbReference type="ARBA" id="ARBA00022553"/>
    </source>
</evidence>
<reference evidence="35 38" key="1">
    <citation type="journal article" date="2000" name="Science">
        <title>The genome sequence of Drosophila melanogaster.</title>
        <authorList>
            <person name="Adams M.D."/>
            <person name="Celniker S.E."/>
            <person name="Holt R.A."/>
            <person name="Evans C.A."/>
            <person name="Gocayne J.D."/>
            <person name="Amanatides P.G."/>
            <person name="Scherer S.E."/>
            <person name="Li P.W."/>
            <person name="Hoskins R.A."/>
            <person name="Galle R.F."/>
            <person name="George R.A."/>
            <person name="Lewis S.E."/>
            <person name="Richards S."/>
            <person name="Ashburner M."/>
            <person name="Henderson S.N."/>
            <person name="Sutton G.G."/>
            <person name="Wortman J.R."/>
            <person name="Yandell M.D."/>
            <person name="Zhang Q."/>
            <person name="Chen L.X."/>
            <person name="Brandon R.C."/>
            <person name="Rogers Y.H."/>
            <person name="Blazej R.G."/>
            <person name="Champe M."/>
            <person name="Pfeiffer B.D."/>
            <person name="Wan K.H."/>
            <person name="Doyle C."/>
            <person name="Baxter E.G."/>
            <person name="Helt G."/>
            <person name="Nelson C.R."/>
            <person name="Gabor G.L."/>
            <person name="Abril J.F."/>
            <person name="Agbayani A."/>
            <person name="An H.J."/>
            <person name="Andrews-Pfannkoch C."/>
            <person name="Baldwin D."/>
            <person name="Ballew R.M."/>
            <person name="Basu A."/>
            <person name="Baxendale J."/>
            <person name="Bayraktaroglu L."/>
            <person name="Beasley E.M."/>
            <person name="Beeson K.Y."/>
            <person name="Benos P.V."/>
            <person name="Berman B.P."/>
            <person name="Bhandari D."/>
            <person name="Bolshakov S."/>
            <person name="Borkova D."/>
            <person name="Botchan M.R."/>
            <person name="Bouck J."/>
            <person name="Brokstein P."/>
            <person name="Brottier P."/>
            <person name="Burtis K.C."/>
            <person name="Busam D.A."/>
            <person name="Butler H."/>
            <person name="Cadieu E."/>
            <person name="Center A."/>
            <person name="Chandra I."/>
            <person name="Cherry J.M."/>
            <person name="Cawley S."/>
            <person name="Dahlke C."/>
            <person name="Davenport L.B."/>
            <person name="Davies P."/>
            <person name="de Pablos B."/>
            <person name="Delcher A."/>
            <person name="Deng Z."/>
            <person name="Mays A.D."/>
            <person name="Dew I."/>
            <person name="Dietz S.M."/>
            <person name="Dodson K."/>
            <person name="Doup L.E."/>
            <person name="Downes M."/>
            <person name="Dugan-Rocha S."/>
            <person name="Dunkov B.C."/>
            <person name="Dunn P."/>
            <person name="Durbin K.J."/>
            <person name="Evangelista C.C."/>
            <person name="Ferraz C."/>
            <person name="Ferriera S."/>
            <person name="Fleischmann W."/>
            <person name="Fosler C."/>
            <person name="Gabrielian A.E."/>
            <person name="Garg N.S."/>
            <person name="Gelbart W.M."/>
            <person name="Glasser K."/>
            <person name="Glodek A."/>
            <person name="Gong F."/>
            <person name="Gorrell J.H."/>
            <person name="Gu Z."/>
            <person name="Guan P."/>
            <person name="Harris M."/>
            <person name="Harris N.L."/>
            <person name="Harvey D."/>
            <person name="Heiman T.J."/>
            <person name="Hernandez J.R."/>
            <person name="Houck J."/>
            <person name="Hostin D."/>
            <person name="Houston K.A."/>
            <person name="Howland T.J."/>
            <person name="Wei M.H."/>
            <person name="Ibegwam C."/>
            <person name="Jalali M."/>
            <person name="Kalush F."/>
            <person name="Karpen G.H."/>
            <person name="Ke Z."/>
            <person name="Kennison J.A."/>
            <person name="Ketchum K.A."/>
            <person name="Kimmel B.E."/>
            <person name="Kodira C.D."/>
            <person name="Kraft C."/>
            <person name="Kravitz S."/>
            <person name="Kulp D."/>
            <person name="Lai Z."/>
            <person name="Lasko P."/>
            <person name="Lei Y."/>
            <person name="Levitsky A.A."/>
            <person name="Li J."/>
            <person name="Li Z."/>
            <person name="Liang Y."/>
            <person name="Lin X."/>
            <person name="Liu X."/>
            <person name="Mattei B."/>
            <person name="McIntosh T.C."/>
            <person name="McLeod M.P."/>
            <person name="McPherson D."/>
            <person name="Merkulov G."/>
            <person name="Milshina N.V."/>
            <person name="Mobarry C."/>
            <person name="Morris J."/>
            <person name="Moshrefi A."/>
            <person name="Mount S.M."/>
            <person name="Moy M."/>
            <person name="Murphy B."/>
            <person name="Murphy L."/>
            <person name="Muzny D.M."/>
            <person name="Nelson D.L."/>
            <person name="Nelson D.R."/>
            <person name="Nelson K.A."/>
            <person name="Nixon K."/>
            <person name="Nusskern D.R."/>
            <person name="Pacleb J.M."/>
            <person name="Palazzolo M."/>
            <person name="Pittman G.S."/>
            <person name="Pan S."/>
            <person name="Pollard J."/>
            <person name="Puri V."/>
            <person name="Reese M.G."/>
            <person name="Reinert K."/>
            <person name="Remington K."/>
            <person name="Saunders R.D."/>
            <person name="Scheeler F."/>
            <person name="Shen H."/>
            <person name="Shue B.C."/>
            <person name="Siden-Kiamos I."/>
            <person name="Simpson M."/>
            <person name="Skupski M.P."/>
            <person name="Smith T."/>
            <person name="Spier E."/>
            <person name="Spradling A.C."/>
            <person name="Stapleton M."/>
            <person name="Strong R."/>
            <person name="Sun E."/>
            <person name="Svirskas R."/>
            <person name="Tector C."/>
            <person name="Turner R."/>
            <person name="Venter E."/>
            <person name="Wang A.H."/>
            <person name="Wang X."/>
            <person name="Wang Z.Y."/>
            <person name="Wassarman D.A."/>
            <person name="Weinstock G.M."/>
            <person name="Weissenbach J."/>
            <person name="Williams S.M."/>
            <person name="WoodageT"/>
            <person name="Worley K.C."/>
            <person name="Wu D."/>
            <person name="Yang S."/>
            <person name="Yao Q.A."/>
            <person name="Ye J."/>
            <person name="Yeh R.F."/>
            <person name="Zaveri J.S."/>
            <person name="Zhan M."/>
            <person name="Zhang G."/>
            <person name="Zhao Q."/>
            <person name="Zheng L."/>
            <person name="Zheng X.H."/>
            <person name="Zhong F.N."/>
            <person name="Zhong W."/>
            <person name="Zhou X."/>
            <person name="Zhu S."/>
            <person name="Zhu X."/>
            <person name="Smith H.O."/>
            <person name="Gibbs R.A."/>
            <person name="Myers E.W."/>
            <person name="Rubin G.M."/>
            <person name="Venter J.C."/>
        </authorList>
    </citation>
    <scope>NUCLEOTIDE SEQUENCE [LARGE SCALE GENOMIC DNA]</scope>
    <source>
        <strain evidence="38">Berkeley</strain>
    </source>
</reference>
<dbReference type="Pfam" id="PF00005">
    <property type="entry name" value="ABC_tran"/>
    <property type="match status" value="1"/>
</dbReference>
<reference evidence="35" key="14">
    <citation type="submission" date="2023-12" db="EMBL/GenBank/DDBJ databases">
        <authorList>
            <consortium name="FlyBase"/>
        </authorList>
    </citation>
    <scope>NUCLEOTIDE SEQUENCE</scope>
</reference>
<dbReference type="EMBL" id="AE014298">
    <property type="protein sequence ID" value="AGB95573.1"/>
    <property type="molecule type" value="Genomic_DNA"/>
</dbReference>
<evidence type="ECO:0000256" key="7">
    <source>
        <dbReference type="ARBA" id="ARBA00022801"/>
    </source>
</evidence>
<dbReference type="EMBL" id="AE014298">
    <property type="protein sequence ID" value="AAF49018.2"/>
    <property type="molecule type" value="Genomic_DNA"/>
</dbReference>
<dbReference type="ExpressionAtlas" id="Q9VWC8">
    <property type="expression patterns" value="baseline and differential"/>
</dbReference>
<evidence type="ECO:0000313" key="36">
    <source>
        <dbReference type="EMBL" id="AAM50762.1"/>
    </source>
</evidence>
<evidence type="ECO:0000256" key="1">
    <source>
        <dbReference type="ARBA" id="ARBA00004585"/>
    </source>
</evidence>
<evidence type="ECO:0000313" key="35">
    <source>
        <dbReference type="EMBL" id="AAF49018.2"/>
    </source>
</evidence>
<dbReference type="AlphaFoldDB" id="Q9VWC8"/>
<dbReference type="AGR" id="FB:FBgn0031069"/>
<keyword evidence="3" id="KW-0813">Transport</keyword>
<feature type="transmembrane region" description="Helical" evidence="32">
    <location>
        <begin position="133"/>
        <end position="151"/>
    </location>
</feature>
<dbReference type="GO" id="GO:0005324">
    <property type="term" value="F:long-chain fatty acid transmembrane transporter activity"/>
    <property type="evidence" value="ECO:0000318"/>
    <property type="project" value="GO_Central"/>
</dbReference>
<dbReference type="GO" id="GO:0042760">
    <property type="term" value="P:very long-chain fatty acid catabolic process"/>
    <property type="evidence" value="ECO:0000318"/>
    <property type="project" value="GO_Central"/>
</dbReference>
<keyword evidence="9" id="KW-0832">Ubl conjugation</keyword>
<dbReference type="Reactome" id="R-DME-1369062">
    <property type="pathway name" value="ABC transporters in lipid homeostasis"/>
</dbReference>
<dbReference type="BioGRID-ORCS" id="32992">
    <property type="hits" value="0 hits in 3 CRISPR screens"/>
</dbReference>
<evidence type="ECO:0000256" key="31">
    <source>
        <dbReference type="ARBA" id="ARBA00076825"/>
    </source>
</evidence>
<keyword evidence="7" id="KW-0378">Hydrolase</keyword>
<evidence type="ECO:0000256" key="27">
    <source>
        <dbReference type="ARBA" id="ARBA00052970"/>
    </source>
</evidence>
<reference evidence="35" key="11">
    <citation type="journal article" date="2015" name="G3 (Bethesda)">
        <title>Gene Model Annotations for Drosophila melanogaster: Impact of High-Throughput Data.</title>
        <authorList>
            <consortium name="FlyBase Consortium"/>
            <person name="Matthews B.B."/>
            <person name="Dos Santos G."/>
            <person name="Crosby M.A."/>
            <person name="Emmert D.B."/>
            <person name="St Pierre S.E."/>
            <person name="Gramates L.S."/>
            <person name="Zhou P."/>
            <person name="Schroeder A.J."/>
            <person name="Falls K."/>
            <person name="Strelets V."/>
            <person name="Russo S.M."/>
            <person name="Gelbart W.M."/>
            <person name="null"/>
        </authorList>
    </citation>
    <scope>NUCLEOTIDE SEQUENCE</scope>
</reference>
<comment type="catalytic activity">
    <reaction evidence="27">
        <text>hexadecanedioate(in) + ATP + H2O = hexadecanedioate(out) + ADP + phosphate + H(+)</text>
        <dbReference type="Rhea" id="RHEA:67692"/>
        <dbReference type="ChEBI" id="CHEBI:15377"/>
        <dbReference type="ChEBI" id="CHEBI:15378"/>
        <dbReference type="ChEBI" id="CHEBI:30616"/>
        <dbReference type="ChEBI" id="CHEBI:43474"/>
        <dbReference type="ChEBI" id="CHEBI:76276"/>
        <dbReference type="ChEBI" id="CHEBI:456216"/>
    </reaction>
</comment>
<reference evidence="35 38" key="9">
    <citation type="journal article" date="2007" name="Science">
        <title>The Release 5.1 annotation of Drosophila melanogaster heterochromatin.</title>
        <authorList>
            <person name="Smith C.D."/>
            <person name="Shu S."/>
            <person name="Mungall C.J."/>
            <person name="Karpen G.H."/>
        </authorList>
    </citation>
    <scope>NUCLEOTIDE SEQUENCE [LARGE SCALE GENOMIC DNA]</scope>
    <source>
        <strain evidence="38">Berkeley</strain>
    </source>
</reference>
<dbReference type="SUPFAM" id="SSF52540">
    <property type="entry name" value="P-loop containing nucleoside triphosphate hydrolases"/>
    <property type="match status" value="1"/>
</dbReference>
<accession>Q9VWC8</accession>
<dbReference type="RefSeq" id="NP_608354.1">
    <property type="nucleotide sequence ID" value="NM_134510.2"/>
</dbReference>
<dbReference type="RefSeq" id="NP_001259732.1">
    <property type="nucleotide sequence ID" value="NM_001272803.1"/>
</dbReference>
<reference evidence="35" key="12">
    <citation type="journal article" date="2015" name="G3 (Bethesda)">
        <title>Gene Model Annotations for Drosophila melanogaster: The Rule-Benders.</title>
        <authorList>
            <consortium name="FlyBase Consortium"/>
            <person name="Crosby M.A."/>
            <person name="Gramates L.S."/>
            <person name="Dos Santos G."/>
            <person name="Matthews B.B."/>
            <person name="St Pierre S.E."/>
            <person name="Zhou P."/>
            <person name="Schroeder A.J."/>
            <person name="Falls K."/>
            <person name="Emmert D.B."/>
            <person name="Russo S.M."/>
            <person name="Gelbart W.M."/>
            <person name="null"/>
        </authorList>
    </citation>
    <scope>NUCLEOTIDE SEQUENCE</scope>
</reference>
<dbReference type="PROSITE" id="PS50929">
    <property type="entry name" value="ABC_TM1F"/>
    <property type="match status" value="1"/>
</dbReference>
<dbReference type="Gene3D" id="1.20.1560.10">
    <property type="entry name" value="ABC transporter type 1, transmembrane domain"/>
    <property type="match status" value="1"/>
</dbReference>
<evidence type="ECO:0000256" key="28">
    <source>
        <dbReference type="ARBA" id="ARBA00053192"/>
    </source>
</evidence>
<dbReference type="Reactome" id="R-DME-9603798">
    <property type="pathway name" value="Class I peroxisomal membrane protein import"/>
</dbReference>
<evidence type="ECO:0000256" key="15">
    <source>
        <dbReference type="ARBA" id="ARBA00023180"/>
    </source>
</evidence>
<evidence type="ECO:0000256" key="25">
    <source>
        <dbReference type="ARBA" id="ARBA00052595"/>
    </source>
</evidence>
<evidence type="ECO:0000256" key="13">
    <source>
        <dbReference type="ARBA" id="ARBA00023136"/>
    </source>
</evidence>
<evidence type="ECO:0000256" key="17">
    <source>
        <dbReference type="ARBA" id="ARBA00048530"/>
    </source>
</evidence>
<comment type="catalytic activity">
    <reaction evidence="19">
        <text>a long-chain fatty acyl-CoA + H2O = a long-chain fatty acid + CoA + H(+)</text>
        <dbReference type="Rhea" id="RHEA:67680"/>
        <dbReference type="ChEBI" id="CHEBI:15377"/>
        <dbReference type="ChEBI" id="CHEBI:15378"/>
        <dbReference type="ChEBI" id="CHEBI:57287"/>
        <dbReference type="ChEBI" id="CHEBI:57560"/>
        <dbReference type="ChEBI" id="CHEBI:83139"/>
    </reaction>
    <physiologicalReaction direction="left-to-right" evidence="19">
        <dbReference type="Rhea" id="RHEA:67681"/>
    </physiologicalReaction>
</comment>
<organism evidence="35 38">
    <name type="scientific">Drosophila melanogaster</name>
    <name type="common">Fruit fly</name>
    <dbReference type="NCBI Taxonomy" id="7227"/>
    <lineage>
        <taxon>Eukaryota</taxon>
        <taxon>Metazoa</taxon>
        <taxon>Ecdysozoa</taxon>
        <taxon>Arthropoda</taxon>
        <taxon>Hexapoda</taxon>
        <taxon>Insecta</taxon>
        <taxon>Pterygota</taxon>
        <taxon>Neoptera</taxon>
        <taxon>Endopterygota</taxon>
        <taxon>Diptera</taxon>
        <taxon>Brachycera</taxon>
        <taxon>Muscomorpha</taxon>
        <taxon>Ephydroidea</taxon>
        <taxon>Drosophilidae</taxon>
        <taxon>Drosophila</taxon>
        <taxon>Sophophora</taxon>
    </lineage>
</organism>
<dbReference type="InterPro" id="IPR003593">
    <property type="entry name" value="AAA+_ATPase"/>
</dbReference>
<dbReference type="RefSeq" id="NP_001259734.1">
    <property type="nucleotide sequence ID" value="NM_001272805.1"/>
</dbReference>
<keyword evidence="38" id="KW-1185">Reference proteome</keyword>
<proteinExistence type="evidence at protein level"/>
<comment type="catalytic activity">
    <reaction evidence="21">
        <text>(4Z,7Z,10Z,13Z,16Z,19Z)-docosahexaenoate(in) + ATP + H2O = (4Z,7Z,10Z,13Z,16Z,19Z)-docosahexaenoate(out) + ADP + phosphate + H(+)</text>
        <dbReference type="Rhea" id="RHEA:67704"/>
        <dbReference type="ChEBI" id="CHEBI:15377"/>
        <dbReference type="ChEBI" id="CHEBI:15378"/>
        <dbReference type="ChEBI" id="CHEBI:30616"/>
        <dbReference type="ChEBI" id="CHEBI:43474"/>
        <dbReference type="ChEBI" id="CHEBI:77016"/>
        <dbReference type="ChEBI" id="CHEBI:456216"/>
    </reaction>
</comment>
<dbReference type="InterPro" id="IPR050835">
    <property type="entry name" value="ABC_transporter_sub-D"/>
</dbReference>
<dbReference type="FunCoup" id="Q9VWC8">
    <property type="interactions" value="1075"/>
</dbReference>
<dbReference type="Reactome" id="R-DME-8980692">
    <property type="pathway name" value="RHOA GTPase cycle"/>
</dbReference>
<dbReference type="CTD" id="5825"/>
<evidence type="ECO:0000256" key="30">
    <source>
        <dbReference type="ARBA" id="ARBA00070602"/>
    </source>
</evidence>
<dbReference type="PROSITE" id="PS50893">
    <property type="entry name" value="ABC_TRANSPORTER_2"/>
    <property type="match status" value="1"/>
</dbReference>
<dbReference type="GO" id="GO:0007031">
    <property type="term" value="P:peroxisome organization"/>
    <property type="evidence" value="ECO:0000318"/>
    <property type="project" value="GO_Central"/>
</dbReference>
<dbReference type="OMA" id="IHDMYLD"/>
<dbReference type="KEGG" id="dme:Dmel_CG12703"/>
<dbReference type="FunFam" id="3.40.50.300:FF:000636">
    <property type="entry name" value="ATP-binding cassette sub-family D member 3"/>
    <property type="match status" value="1"/>
</dbReference>
<evidence type="ECO:0000256" key="6">
    <source>
        <dbReference type="ARBA" id="ARBA00022741"/>
    </source>
</evidence>
<feature type="transmembrane region" description="Helical" evidence="32">
    <location>
        <begin position="77"/>
        <end position="99"/>
    </location>
</feature>
<evidence type="ECO:0000256" key="19">
    <source>
        <dbReference type="ARBA" id="ARBA00051342"/>
    </source>
</evidence>
<keyword evidence="6" id="KW-0547">Nucleotide-binding</keyword>
<evidence type="ECO:0000256" key="16">
    <source>
        <dbReference type="ARBA" id="ARBA00024544"/>
    </source>
</evidence>
<dbReference type="SMART" id="SM00382">
    <property type="entry name" value="AAA"/>
    <property type="match status" value="1"/>
</dbReference>
<dbReference type="Bgee" id="FBgn0031069">
    <property type="expression patterns" value="Expressed in adult hindgut (Drosophila) and 192 other cell types or tissues"/>
</dbReference>
<evidence type="ECO:0000259" key="33">
    <source>
        <dbReference type="PROSITE" id="PS50893"/>
    </source>
</evidence>
<dbReference type="EMBL" id="AE014298">
    <property type="protein sequence ID" value="AGB95571.1"/>
    <property type="molecule type" value="Genomic_DNA"/>
</dbReference>
<dbReference type="InterPro" id="IPR017871">
    <property type="entry name" value="ABC_transporter-like_CS"/>
</dbReference>
<feature type="domain" description="ABC transmembrane type-1" evidence="34">
    <location>
        <begin position="87"/>
        <end position="325"/>
    </location>
</feature>
<comment type="catalytic activity">
    <reaction evidence="18">
        <text>(5Z,8Z,11Z,14Z,17Z)-eicosapentaenoyl-CoA + H2O = (5Z,8Z,11Z,14Z,17Z)-eicosapentaenoate + CoA + H(+)</text>
        <dbReference type="Rhea" id="RHEA:67712"/>
        <dbReference type="ChEBI" id="CHEBI:15377"/>
        <dbReference type="ChEBI" id="CHEBI:15378"/>
        <dbReference type="ChEBI" id="CHEBI:57287"/>
        <dbReference type="ChEBI" id="CHEBI:58562"/>
        <dbReference type="ChEBI" id="CHEBI:73862"/>
    </reaction>
    <physiologicalReaction direction="left-to-right" evidence="18">
        <dbReference type="Rhea" id="RHEA:67713"/>
    </physiologicalReaction>
</comment>
<feature type="transmembrane region" description="Helical" evidence="32">
    <location>
        <begin position="12"/>
        <end position="30"/>
    </location>
</feature>
<evidence type="ECO:0000256" key="11">
    <source>
        <dbReference type="ARBA" id="ARBA00022989"/>
    </source>
</evidence>
<evidence type="ECO:0000256" key="24">
    <source>
        <dbReference type="ARBA" id="ARBA00052445"/>
    </source>
</evidence>
<dbReference type="GO" id="GO:0006635">
    <property type="term" value="P:fatty acid beta-oxidation"/>
    <property type="evidence" value="ECO:0000318"/>
    <property type="project" value="GO_Central"/>
</dbReference>
<evidence type="ECO:0000256" key="9">
    <source>
        <dbReference type="ARBA" id="ARBA00022843"/>
    </source>
</evidence>
<keyword evidence="39" id="KW-1267">Proteomics identification</keyword>
<evidence type="ECO:0000256" key="21">
    <source>
        <dbReference type="ARBA" id="ARBA00051780"/>
    </source>
</evidence>
<reference evidence="35 38" key="10">
    <citation type="journal article" date="2007" name="Science">
        <title>Sequence finishing and mapping of Drosophila melanogaster heterochromatin.</title>
        <authorList>
            <person name="Hoskins R.A."/>
            <person name="Carlson J.W."/>
            <person name="Kennedy C."/>
            <person name="Acevedo D."/>
            <person name="Evans-Holm M."/>
            <person name="Frise E."/>
            <person name="Wan K.H."/>
            <person name="Park S."/>
            <person name="Mendez-Lago M."/>
            <person name="Rossi F."/>
            <person name="Villasante A."/>
            <person name="Dimitri P."/>
            <person name="Karpen G.H."/>
            <person name="Celniker S.E."/>
        </authorList>
    </citation>
    <scope>NUCLEOTIDE SEQUENCE [LARGE SCALE GENOMIC DNA]</scope>
    <source>
        <strain evidence="38">Berkeley</strain>
    </source>
</reference>
<comment type="subcellular location">
    <subcellularLocation>
        <location evidence="1">Peroxisome membrane</location>
        <topology evidence="1">Multi-pass membrane protein</topology>
    </subcellularLocation>
</comment>
<dbReference type="InterPro" id="IPR036640">
    <property type="entry name" value="ABC1_TM_sf"/>
</dbReference>
<reference evidence="35 38" key="5">
    <citation type="journal article" date="2002" name="Genome Biol.">
        <title>Heterochromatic sequences in a Drosophila whole-genome shotgun assembly.</title>
        <authorList>
            <person name="Hoskins R.A."/>
            <person name="Smith C.D."/>
            <person name="Carlson J.W."/>
            <person name="Carvalho A.B."/>
            <person name="Halpern A."/>
            <person name="Kaminker J.S."/>
            <person name="Kennedy C."/>
            <person name="Mungall C.J."/>
            <person name="Sullivan B.A."/>
            <person name="Sutton G.G."/>
            <person name="Yasuhara J.C."/>
            <person name="Wakimoto B.T."/>
            <person name="Myers E.W."/>
            <person name="Celniker S.E."/>
            <person name="Rubin G.M."/>
            <person name="Karpen G.H."/>
        </authorList>
    </citation>
    <scope>NUCLEOTIDE SEQUENCE [LARGE SCALE GENOMIC DNA]</scope>
    <source>
        <strain evidence="38">Berkeley</strain>
    </source>
</reference>
<evidence type="ECO:0000256" key="2">
    <source>
        <dbReference type="ARBA" id="ARBA00008575"/>
    </source>
</evidence>
<evidence type="ECO:0000256" key="18">
    <source>
        <dbReference type="ARBA" id="ARBA00051077"/>
    </source>
</evidence>
<dbReference type="STRING" id="7227.FBpp0307156"/>
<sequence length="665" mass="75301">MAPALSKLANNQSAIVGVAGMTAALWIIAYGKMSNKKRKPGYEDKIQYTIAEKKDKKAGKAHVNSVFFKQLRQLLPILIPGFWSVETGLLFLVAAALIGRSVSDIWMIQNATVVESTIIHMNRTKFKTALLKYLTALPAISVVTNVLKWSLGELKLRFRTNLTHHLYSQYLNGYTYYKMSNLDNRIANADQLLTTDIDKFCESATDLYSNISKPVLDIFIYVYRLTVNLGGKTPSILMLYLLFAGVFLTRLRRPTGRLTVEEQKLEGEFRYVNSRLITNSEEVAFYQGNVREKLTLLASYSKLRSHLRKFLEFRVSMGIIDNIIGKYFASIVGFYAVSIPFFSENHPLLSGENSGQRLQAYYTYGRMLVKLAEAIGRLVLAGREMSRLAGFTARMTELIKVLSDLNKGTYERTMVNGNNLAQNAVGSASSNFGPNKGIMCFEDNIIRFEKVPLVTPNGDVLLQELSFEVKSGTNVLVCGPNGCGKSSLFRILGELWPTWGGKVTKPSRGKLFYVPQRPYMTLGTLRDQIIYPHTRDDMRRLGHSDEDLMHYLDIVQLTYLEQRENGLDSIEDWIDVLSGGEKQRIAMARLFYHKPQFAILDECTSAVSVDVEGKMYSYCREVGITLFTVSHRKSLWAHHDYYLQFDGRGSYEFATIDQDKDHFGS</sequence>
<comment type="function">
    <text evidence="28">Broad substrate specificity ATP-dependent transporter of the ATP-binding cassette (ABC) family that catalyzes the transport of long-chain fatty acids (LCFA)-CoA, dicarboxylic acids-CoA, long-branched-chain fatty acids-CoA and bile acids from the cytosol to the peroxisome lumen for beta-oxydation. Has fatty acyl-CoA thioesterase and ATPase activities. Probably hydrolyzes fatty acyl-CoAs into free fatty acids prior to their ATP-dependent transport into peroxisomes. Thus, play a role in regulation of LCFAs and energy metabolism namely, in the degradation and biosynthesis of fatty acids by beta-oxidation.</text>
</comment>
<reference evidence="38" key="2">
    <citation type="journal article" date="2002" name="Genome Biol.">
        <title>Finishing a whole-genome shotgun: release 3 of the Drosophila melanogaster euchromatic genome sequence.</title>
        <authorList>
            <person name="Celniker S.E."/>
            <person name="Wheeler D.A."/>
            <person name="Kronmiller B."/>
            <person name="Carlson J.W."/>
            <person name="Halpern A."/>
            <person name="Patel S."/>
            <person name="Adams M."/>
            <person name="Champe M."/>
            <person name="Dugan S.P."/>
            <person name="Frise E."/>
            <person name="Hodgson A."/>
            <person name="George R.A."/>
            <person name="Hoskins R.A."/>
            <person name="Laverty T."/>
            <person name="Muzny D.M."/>
            <person name="Nelson C.R."/>
            <person name="Pacleb J.M."/>
            <person name="Park S."/>
            <person name="Pfeiffer B.D."/>
            <person name="Richards S."/>
            <person name="Sodergren E.J."/>
            <person name="Svirskas R."/>
            <person name="Tabor P.E."/>
            <person name="Wan K."/>
            <person name="Stapleton M."/>
            <person name="Sutton G.G."/>
            <person name="Venter C."/>
            <person name="Weinstock G."/>
            <person name="Scherer S.E."/>
            <person name="Myers E.W."/>
            <person name="Gibbs R.A."/>
            <person name="Rubin G.M."/>
        </authorList>
    </citation>
    <scope>NUCLEOTIDE SEQUENCE [LARGE SCALE GENOMIC DNA]</scope>
    <source>
        <strain evidence="38">Berkeley</strain>
    </source>
</reference>
<reference evidence="35 38" key="7">
    <citation type="journal article" date="2005" name="PLoS Comput. Biol.">
        <title>Combined evidence annotation of transposable elements in genome sequences.</title>
        <authorList>
            <person name="Quesneville H."/>
            <person name="Bergman C.M."/>
            <person name="Andrieu O."/>
            <person name="Autard D."/>
            <person name="Nouaud D."/>
            <person name="Ashburner M."/>
            <person name="Anxolabehere D."/>
        </authorList>
    </citation>
    <scope>NUCLEOTIDE SEQUENCE [LARGE SCALE GENOMIC DNA]</scope>
    <source>
        <strain evidence="38">Berkeley</strain>
    </source>
</reference>
<dbReference type="InterPro" id="IPR011527">
    <property type="entry name" value="ABC1_TM_dom"/>
</dbReference>
<keyword evidence="4" id="KW-0597">Phosphoprotein</keyword>
<keyword evidence="15" id="KW-0325">Glycoprotein</keyword>
<evidence type="ECO:0000259" key="34">
    <source>
        <dbReference type="PROSITE" id="PS50929"/>
    </source>
</evidence>
<comment type="catalytic activity">
    <reaction evidence="24">
        <text>(5Z,8Z,11Z,14Z,17Z)-eicosapentaenoate(in) + ATP + H2O = (5Z,8Z,11Z,14Z,17Z)-eicosapentaenoate(out) + ADP + phosphate + H(+)</text>
        <dbReference type="Rhea" id="RHEA:67708"/>
        <dbReference type="ChEBI" id="CHEBI:15377"/>
        <dbReference type="ChEBI" id="CHEBI:15378"/>
        <dbReference type="ChEBI" id="CHEBI:30616"/>
        <dbReference type="ChEBI" id="CHEBI:43474"/>
        <dbReference type="ChEBI" id="CHEBI:58562"/>
        <dbReference type="ChEBI" id="CHEBI:456216"/>
    </reaction>
    <physiologicalReaction direction="left-to-right" evidence="24">
        <dbReference type="Rhea" id="RHEA:67709"/>
    </physiologicalReaction>
</comment>
<reference evidence="38" key="4">
    <citation type="journal article" date="2002" name="Genome Biol.">
        <title>The transposable elements of the Drosophila melanogaster euchromatin: a genomics perspective.</title>
        <authorList>
            <person name="Kaminker J.S."/>
            <person name="Bergman C.M."/>
            <person name="Kronmiller B."/>
            <person name="Carlson J."/>
            <person name="Svirskas R."/>
            <person name="Patel S."/>
            <person name="Frise E."/>
            <person name="Wheeler D.A."/>
            <person name="Lewis S.E."/>
            <person name="Rubin G.M."/>
            <person name="Ashburner M."/>
            <person name="Celniker S.E."/>
        </authorList>
    </citation>
    <scope>NUCLEOTIDE SEQUENCE [LARGE SCALE GENOMIC DNA]</scope>
    <source>
        <strain evidence="38">Berkeley</strain>
    </source>
</reference>
<dbReference type="PROSITE" id="PS00211">
    <property type="entry name" value="ABC_TRANSPORTER_1"/>
    <property type="match status" value="1"/>
</dbReference>
<dbReference type="GO" id="GO:0016887">
    <property type="term" value="F:ATP hydrolysis activity"/>
    <property type="evidence" value="ECO:0007669"/>
    <property type="project" value="InterPro"/>
</dbReference>
<dbReference type="DNASU" id="32992"/>
<evidence type="ECO:0000256" key="8">
    <source>
        <dbReference type="ARBA" id="ARBA00022840"/>
    </source>
</evidence>
<dbReference type="GO" id="GO:0140359">
    <property type="term" value="F:ABC-type transporter activity"/>
    <property type="evidence" value="ECO:0007669"/>
    <property type="project" value="InterPro"/>
</dbReference>
<dbReference type="PaxDb" id="7227-FBpp0074564"/>
<comment type="catalytic activity">
    <reaction evidence="22">
        <text>pristanoyl-CoA + H2O = 2,6,10,14-tetramethylpentadecanoate + CoA + H(+)</text>
        <dbReference type="Rhea" id="RHEA:40415"/>
        <dbReference type="ChEBI" id="CHEBI:15377"/>
        <dbReference type="ChEBI" id="CHEBI:15378"/>
        <dbReference type="ChEBI" id="CHEBI:57287"/>
        <dbReference type="ChEBI" id="CHEBI:77250"/>
        <dbReference type="ChEBI" id="CHEBI:77268"/>
    </reaction>
    <physiologicalReaction direction="left-to-right" evidence="22">
        <dbReference type="Rhea" id="RHEA:40416"/>
    </physiologicalReaction>
</comment>
<dbReference type="UCSC" id="CG12703-RA">
    <property type="organism name" value="d. melanogaster"/>
</dbReference>
<comment type="catalytic activity">
    <reaction evidence="23">
        <text>hexadecanedioyl-CoA + H2O = hexadecanedioate + CoA + H(+)</text>
        <dbReference type="Rhea" id="RHEA:67696"/>
        <dbReference type="ChEBI" id="CHEBI:15377"/>
        <dbReference type="ChEBI" id="CHEBI:15378"/>
        <dbReference type="ChEBI" id="CHEBI:57287"/>
        <dbReference type="ChEBI" id="CHEBI:76276"/>
        <dbReference type="ChEBI" id="CHEBI:77085"/>
    </reaction>
    <physiologicalReaction direction="left-to-right" evidence="23">
        <dbReference type="Rhea" id="RHEA:67697"/>
    </physiologicalReaction>
</comment>
<dbReference type="GO" id="GO:0005778">
    <property type="term" value="C:peroxisomal membrane"/>
    <property type="evidence" value="ECO:0000250"/>
    <property type="project" value="FlyBase"/>
</dbReference>
<evidence type="ECO:0000256" key="12">
    <source>
        <dbReference type="ARBA" id="ARBA00022990"/>
    </source>
</evidence>
<dbReference type="SUPFAM" id="SSF90123">
    <property type="entry name" value="ABC transporter transmembrane region"/>
    <property type="match status" value="1"/>
</dbReference>
<evidence type="ECO:0000256" key="23">
    <source>
        <dbReference type="ARBA" id="ARBA00052408"/>
    </source>
</evidence>
<feature type="domain" description="ABC transporter" evidence="33">
    <location>
        <begin position="446"/>
        <end position="665"/>
    </location>
</feature>
<evidence type="ECO:0000256" key="26">
    <source>
        <dbReference type="ARBA" id="ARBA00052950"/>
    </source>
</evidence>
<reference evidence="35" key="15">
    <citation type="submission" date="2024-06" db="EMBL/GenBank/DDBJ databases">
        <title>Drosophila melanogaster release 4 sequence.</title>
        <authorList>
            <consortium name="Berkeley Drosophila Genome Project"/>
            <person name="Celniker S."/>
            <person name="Carlson J."/>
            <person name="Wan K."/>
            <person name="Pfeiffer B."/>
            <person name="Frise E."/>
            <person name="George R."/>
            <person name="Hoskins R."/>
            <person name="Stapleton M."/>
            <person name="Pacleb J."/>
            <person name="Park S."/>
            <person name="Svirskas R."/>
            <person name="Smith E."/>
            <person name="Yu C."/>
            <person name="Rubin G."/>
        </authorList>
    </citation>
    <scope>NUCLEOTIDE SEQUENCE</scope>
</reference>
<dbReference type="EMBL" id="AY118902">
    <property type="protein sequence ID" value="AAM50762.1"/>
    <property type="molecule type" value="mRNA"/>
</dbReference>
<comment type="catalytic activity">
    <reaction evidence="20">
        <text>(4Z,7Z,10Z,13Z,16Z,19Z)-docosahexaenoyl-CoA + H2O = (4Z,7Z,10Z,13Z,16Z,19Z)-docosahexaenoate + CoA + H(+)</text>
        <dbReference type="Rhea" id="RHEA:67700"/>
        <dbReference type="ChEBI" id="CHEBI:15377"/>
        <dbReference type="ChEBI" id="CHEBI:15378"/>
        <dbReference type="ChEBI" id="CHEBI:57287"/>
        <dbReference type="ChEBI" id="CHEBI:74298"/>
        <dbReference type="ChEBI" id="CHEBI:77016"/>
    </reaction>
    <physiologicalReaction direction="left-to-right" evidence="20">
        <dbReference type="Rhea" id="RHEA:67701"/>
    </physiologicalReaction>
</comment>
<evidence type="ECO:0000256" key="5">
    <source>
        <dbReference type="ARBA" id="ARBA00022692"/>
    </source>
</evidence>
<evidence type="ECO:0000313" key="38">
    <source>
        <dbReference type="Proteomes" id="UP000000803"/>
    </source>
</evidence>
<dbReference type="CDD" id="cd03223">
    <property type="entry name" value="ABCD_peroxisomal_ALDP"/>
    <property type="match status" value="1"/>
</dbReference>
<comment type="similarity">
    <text evidence="2">Belongs to the ABC transporter superfamily. ABCD family. Peroxisomal fatty acyl CoA transporter (TC 3.A.1.203) subfamily.</text>
</comment>
<gene>
    <name evidence="35 37" type="primary">Abcd3</name>
    <name evidence="35" type="synonym">ABCD</name>
    <name evidence="35" type="synonym">ABCD3</name>
    <name evidence="35" type="synonym">DmCG12703</name>
    <name evidence="35" type="synonym">Dmel\CG12703</name>
    <name evidence="35" type="synonym">i17</name>
    <name evidence="35" type="synonym">PMP70</name>
    <name evidence="35" type="synonym">Pmp70</name>
    <name evidence="35 37" type="ORF">CG12703</name>
    <name evidence="35" type="ORF">Dmel_CG12703</name>
</gene>
<reference evidence="36" key="6">
    <citation type="submission" date="2002-06" db="EMBL/GenBank/DDBJ databases">
        <authorList>
            <person name="Stapleton M."/>
            <person name="Brokstein P."/>
            <person name="Hong L."/>
            <person name="Agbayani A."/>
            <person name="Carlson J."/>
            <person name="Champe M."/>
            <person name="Chavez C."/>
            <person name="Dorsett V."/>
            <person name="Dresnek D."/>
            <person name="Farfan D."/>
            <person name="Frise E."/>
            <person name="George R."/>
            <person name="Gonzalez M."/>
            <person name="Guarin H."/>
            <person name="Kronmiller B."/>
            <person name="Li P."/>
            <person name="Liao G."/>
            <person name="Miranda A."/>
            <person name="Mungall C.J."/>
            <person name="Nunoo J."/>
            <person name="Pacleb J."/>
            <person name="Paragas V."/>
            <person name="Park S."/>
            <person name="Patel S."/>
            <person name="Phouanenavong S."/>
            <person name="Wan K."/>
            <person name="Yu C."/>
            <person name="Lewis S.E."/>
            <person name="Rubin G.M."/>
            <person name="Celniker S."/>
        </authorList>
    </citation>
    <scope>NUCLEOTIDE SEQUENCE</scope>
    <source>
        <strain evidence="36">Berkeley</strain>
    </source>
</reference>
<dbReference type="GeneID" id="32992"/>
<dbReference type="FlyBase" id="FBgn0031069">
    <property type="gene designation" value="Abcd3"/>
</dbReference>
<reference evidence="35" key="13">
    <citation type="journal article" date="2015" name="Genome Res.">
        <title>The Release 6 reference sequence of the Drosophila melanogaster genome.</title>
        <authorList>
            <person name="Hoskins R.A."/>
            <person name="Carlson J.W."/>
            <person name="Wan K.H."/>
            <person name="Park S."/>
            <person name="Mendez I."/>
            <person name="Galle S.E."/>
            <person name="Booth B.W."/>
            <person name="Pfeiffer B.D."/>
            <person name="George R.A."/>
            <person name="Svirskas R."/>
            <person name="Krzywinski M."/>
            <person name="Schein J."/>
            <person name="Accardo M.C."/>
            <person name="Damia E."/>
            <person name="Messina G."/>
            <person name="Mendez-Lago M."/>
            <person name="de Pablos B."/>
            <person name="Demakova O.V."/>
            <person name="Andreyeva E.N."/>
            <person name="Boldyreva L.V."/>
            <person name="Marra M."/>
            <person name="Carvalho A.B."/>
            <person name="Dimitri P."/>
            <person name="Villasante A."/>
            <person name="Zhimulev I.F."/>
            <person name="Rubin G.M."/>
            <person name="Karpen G.H."/>
            <person name="Celniker S.E."/>
        </authorList>
    </citation>
    <scope>NUCLEOTIDE SEQUENCE</scope>
</reference>
<dbReference type="FunFam" id="1.20.1560.10:FF:000036">
    <property type="entry name" value="ATP-binding cassette sub-family D member 3"/>
    <property type="match status" value="1"/>
</dbReference>
<dbReference type="GO" id="GO:0005524">
    <property type="term" value="F:ATP binding"/>
    <property type="evidence" value="ECO:0000318"/>
    <property type="project" value="GO_Central"/>
</dbReference>
<dbReference type="InterPro" id="IPR027417">
    <property type="entry name" value="P-loop_NTPase"/>
</dbReference>
<dbReference type="OrthoDB" id="422637at2759"/>
<dbReference type="PANTHER" id="PTHR11384:SF62">
    <property type="entry name" value="ATP-BINDING CASSETTE SUB-FAMILY D MEMBER 3"/>
    <property type="match status" value="1"/>
</dbReference>
<dbReference type="GO" id="GO:0042626">
    <property type="term" value="F:ATPase-coupled transmembrane transporter activity"/>
    <property type="evidence" value="ECO:0000318"/>
    <property type="project" value="GO_Central"/>
</dbReference>
<evidence type="ECO:0000256" key="14">
    <source>
        <dbReference type="ARBA" id="ARBA00023140"/>
    </source>
</evidence>
<comment type="subunit">
    <text evidence="29">Homodimers. Can form heterodimers with ABCD1 and ABCD2. Dimerization is necessary to form an active transporter. Interacts with PEX19; mediates the targeting of ABCD3 to peroxisomes.</text>
</comment>
<dbReference type="Pfam" id="PF06472">
    <property type="entry name" value="ABC_membrane_2"/>
    <property type="match status" value="1"/>
</dbReference>
<evidence type="ECO:0000256" key="3">
    <source>
        <dbReference type="ARBA" id="ARBA00022448"/>
    </source>
</evidence>
<evidence type="ECO:0000256" key="10">
    <source>
        <dbReference type="ARBA" id="ARBA00022967"/>
    </source>
</evidence>
<dbReference type="InterPro" id="IPR003439">
    <property type="entry name" value="ABC_transporter-like_ATP-bd"/>
</dbReference>
<dbReference type="Gene3D" id="3.40.50.300">
    <property type="entry name" value="P-loop containing nucleotide triphosphate hydrolases"/>
    <property type="match status" value="1"/>
</dbReference>
<evidence type="ECO:0000313" key="37">
    <source>
        <dbReference type="FlyBase" id="FBgn0031069"/>
    </source>
</evidence>